<keyword evidence="2" id="KW-1185">Reference proteome</keyword>
<name>A0ACB5TRE1_AMBMO</name>
<sequence length="315" mass="36203">MSSSLSDLIPKFKFEKLLNSDSQLKVIAILGTIEGQHAILSLEKTHFNYTQQQLENLPITEIETLVNNDVYYWGMNLLKQDLQTAPSSKVNLIYPATETHIRKFNKPKMHIIKETPEAYETIVKPYISTMKGDRIKWVKNILFHGAEADRVVCKNDDFVLLPDMKWDGKSLESLYLCAIVFRDDISSVRDLNESHVDYLERILKEIRQEVPKYYSKKLTSDDGDGDGEVQQQITADSLRIYIHYQPSYYHFHIHVVNANYNGLGESIIAGKAILLDEVIDNLKLLSKGGYSKKTMHYSLNESHALWELGLKNHVV</sequence>
<accession>A0ACB5TRE1</accession>
<organism evidence="1 2">
    <name type="scientific">Ambrosiozyma monospora</name>
    <name type="common">Yeast</name>
    <name type="synonym">Endomycopsis monosporus</name>
    <dbReference type="NCBI Taxonomy" id="43982"/>
    <lineage>
        <taxon>Eukaryota</taxon>
        <taxon>Fungi</taxon>
        <taxon>Dikarya</taxon>
        <taxon>Ascomycota</taxon>
        <taxon>Saccharomycotina</taxon>
        <taxon>Pichiomycetes</taxon>
        <taxon>Pichiales</taxon>
        <taxon>Pichiaceae</taxon>
        <taxon>Ambrosiozyma</taxon>
    </lineage>
</organism>
<evidence type="ECO:0000313" key="2">
    <source>
        <dbReference type="Proteomes" id="UP001165064"/>
    </source>
</evidence>
<protein>
    <submittedName>
        <fullName evidence="1">Unnamed protein product</fullName>
    </submittedName>
</protein>
<evidence type="ECO:0000313" key="1">
    <source>
        <dbReference type="EMBL" id="GME93210.1"/>
    </source>
</evidence>
<dbReference type="Proteomes" id="UP001165064">
    <property type="component" value="Unassembled WGS sequence"/>
</dbReference>
<reference evidence="1" key="1">
    <citation type="submission" date="2023-04" db="EMBL/GenBank/DDBJ databases">
        <title>Ambrosiozyma monospora NBRC 10751.</title>
        <authorList>
            <person name="Ichikawa N."/>
            <person name="Sato H."/>
            <person name="Tonouchi N."/>
        </authorList>
    </citation>
    <scope>NUCLEOTIDE SEQUENCE</scope>
    <source>
        <strain evidence="1">NBRC 10751</strain>
    </source>
</reference>
<proteinExistence type="predicted"/>
<gene>
    <name evidence="1" type="ORF">Amon02_000926700</name>
</gene>
<comment type="caution">
    <text evidence="1">The sequence shown here is derived from an EMBL/GenBank/DDBJ whole genome shotgun (WGS) entry which is preliminary data.</text>
</comment>
<dbReference type="EMBL" id="BSXS01008647">
    <property type="protein sequence ID" value="GME93210.1"/>
    <property type="molecule type" value="Genomic_DNA"/>
</dbReference>